<proteinExistence type="inferred from homology"/>
<sequence length="555" mass="62298">MTQLAQRVIEGKLRDMKLSSVTKLGGVALLSAVVLAGCGSKSSQSTSSKQKLNWMTPAAISTMDPSKSTDLYSGQTINATGEGLLRMQKDNKVVPGVAKSYSISKDGKTWTFNLRHSKWSDGSPVTAKDFVFSWQRTVSPKTASQYAYIFDNIQNATKIEAGKLSPSKLGVKADGDYKLIVHLDKPQSYFKFMVSQGYYFPEKKAAVNKYGSGYATNAQKNVYNGPFLLKGWTGTNDTWHLVKNNKYWNAKNIKLKRMNFQAIKDPATALNSYQSKKLDFTTLNGTQVKQYKNDKDYHVYKEASTFYLEMNEKKDPIFKNKDIRRALSLAIDRKQFTNKVLADGSQVPKGYVADGMSQRNGKDFADEAYVKSAVSYNLAQAKKLWAKGLKETGKKNVSLNLLSDDTDTAKRSTEFVQSQLNKLPGLKITNSNVPFKNRLSRSQNGQFDIVISAWIADYPDPSNFLDLFTSNNSYNNGQWKNSAYDALVKKYQTTDSNNESARWNDMVKAEKLIMNDQGIIPLYQQAQSTLMRSKVKGVQFLPTSPQWDWTKASVK</sequence>
<comment type="caution">
    <text evidence="7">The sequence shown here is derived from an EMBL/GenBank/DDBJ whole genome shotgun (WGS) entry which is preliminary data.</text>
</comment>
<dbReference type="PANTHER" id="PTHR30290">
    <property type="entry name" value="PERIPLASMIC BINDING COMPONENT OF ABC TRANSPORTER"/>
    <property type="match status" value="1"/>
</dbReference>
<dbReference type="InterPro" id="IPR039424">
    <property type="entry name" value="SBP_5"/>
</dbReference>
<comment type="subcellular location">
    <subcellularLocation>
        <location evidence="1">Cell envelope</location>
    </subcellularLocation>
</comment>
<dbReference type="Proteomes" id="UP000051966">
    <property type="component" value="Unassembled WGS sequence"/>
</dbReference>
<dbReference type="FunFam" id="3.90.76.10:FF:000001">
    <property type="entry name" value="Oligopeptide ABC transporter substrate-binding protein"/>
    <property type="match status" value="1"/>
</dbReference>
<dbReference type="InterPro" id="IPR030678">
    <property type="entry name" value="Peptide/Ni-bd"/>
</dbReference>
<name>A0A0R1VQ83_9LACO</name>
<reference evidence="7 8" key="1">
    <citation type="journal article" date="2015" name="Genome Announc.">
        <title>Expanding the biotechnology potential of lactobacilli through comparative genomics of 213 strains and associated genera.</title>
        <authorList>
            <person name="Sun Z."/>
            <person name="Harris H.M."/>
            <person name="McCann A."/>
            <person name="Guo C."/>
            <person name="Argimon S."/>
            <person name="Zhang W."/>
            <person name="Yang X."/>
            <person name="Jeffery I.B."/>
            <person name="Cooney J.C."/>
            <person name="Kagawa T.F."/>
            <person name="Liu W."/>
            <person name="Song Y."/>
            <person name="Salvetti E."/>
            <person name="Wrobel A."/>
            <person name="Rasinkangas P."/>
            <person name="Parkhill J."/>
            <person name="Rea M.C."/>
            <person name="O'Sullivan O."/>
            <person name="Ritari J."/>
            <person name="Douillard F.P."/>
            <person name="Paul Ross R."/>
            <person name="Yang R."/>
            <person name="Briner A.E."/>
            <person name="Felis G.E."/>
            <person name="de Vos W.M."/>
            <person name="Barrangou R."/>
            <person name="Klaenhammer T.R."/>
            <person name="Caufield P.W."/>
            <person name="Cui Y."/>
            <person name="Zhang H."/>
            <person name="O'Toole P.W."/>
        </authorList>
    </citation>
    <scope>NUCLEOTIDE SEQUENCE [LARGE SCALE GENOMIC DNA]</scope>
    <source>
        <strain evidence="7 8">DSM 18382</strain>
    </source>
</reference>
<evidence type="ECO:0000313" key="8">
    <source>
        <dbReference type="Proteomes" id="UP000051966"/>
    </source>
</evidence>
<gene>
    <name evidence="7" type="ORF">FD41_GL001083</name>
</gene>
<evidence type="ECO:0000256" key="5">
    <source>
        <dbReference type="ARBA" id="ARBA00022856"/>
    </source>
</evidence>
<accession>A0A0R1VQ83</accession>
<evidence type="ECO:0000256" key="3">
    <source>
        <dbReference type="ARBA" id="ARBA00022448"/>
    </source>
</evidence>
<organism evidence="7 8">
    <name type="scientific">Lentilactobacillus farraginis DSM 18382 = JCM 14108</name>
    <dbReference type="NCBI Taxonomy" id="1423743"/>
    <lineage>
        <taxon>Bacteria</taxon>
        <taxon>Bacillati</taxon>
        <taxon>Bacillota</taxon>
        <taxon>Bacilli</taxon>
        <taxon>Lactobacillales</taxon>
        <taxon>Lactobacillaceae</taxon>
        <taxon>Lentilactobacillus</taxon>
    </lineage>
</organism>
<dbReference type="InterPro" id="IPR000914">
    <property type="entry name" value="SBP_5_dom"/>
</dbReference>
<protein>
    <submittedName>
        <fullName evidence="7">Peptide ABC superfamily ATP binding cassette transporter, binding protein</fullName>
    </submittedName>
</protein>
<dbReference type="PIRSF" id="PIRSF002741">
    <property type="entry name" value="MppA"/>
    <property type="match status" value="1"/>
</dbReference>
<comment type="similarity">
    <text evidence="2">Belongs to the bacterial solute-binding protein 5 family.</text>
</comment>
<evidence type="ECO:0000256" key="4">
    <source>
        <dbReference type="ARBA" id="ARBA00022729"/>
    </source>
</evidence>
<dbReference type="Gene3D" id="3.90.76.10">
    <property type="entry name" value="Dipeptide-binding Protein, Domain 1"/>
    <property type="match status" value="1"/>
</dbReference>
<dbReference type="Gene3D" id="3.40.190.10">
    <property type="entry name" value="Periplasmic binding protein-like II"/>
    <property type="match status" value="1"/>
</dbReference>
<dbReference type="CDD" id="cd08504">
    <property type="entry name" value="PBP2_OppA"/>
    <property type="match status" value="1"/>
</dbReference>
<keyword evidence="3" id="KW-0813">Transport</keyword>
<dbReference type="GO" id="GO:0030288">
    <property type="term" value="C:outer membrane-bounded periplasmic space"/>
    <property type="evidence" value="ECO:0007669"/>
    <property type="project" value="UniProtKB-ARBA"/>
</dbReference>
<dbReference type="AlphaFoldDB" id="A0A0R1VQ83"/>
<evidence type="ECO:0000259" key="6">
    <source>
        <dbReference type="Pfam" id="PF00496"/>
    </source>
</evidence>
<dbReference type="Pfam" id="PF00496">
    <property type="entry name" value="SBP_bac_5"/>
    <property type="match status" value="1"/>
</dbReference>
<evidence type="ECO:0000256" key="2">
    <source>
        <dbReference type="ARBA" id="ARBA00005695"/>
    </source>
</evidence>
<dbReference type="FunFam" id="3.10.105.10:FF:000001">
    <property type="entry name" value="Oligopeptide ABC transporter, oligopeptide-binding protein"/>
    <property type="match status" value="1"/>
</dbReference>
<feature type="domain" description="Solute-binding protein family 5" evidence="6">
    <location>
        <begin position="92"/>
        <end position="475"/>
    </location>
</feature>
<evidence type="ECO:0000313" key="7">
    <source>
        <dbReference type="EMBL" id="KRM03836.1"/>
    </source>
</evidence>
<keyword evidence="5" id="KW-0653">Protein transport</keyword>
<dbReference type="GO" id="GO:1904680">
    <property type="term" value="F:peptide transmembrane transporter activity"/>
    <property type="evidence" value="ECO:0007669"/>
    <property type="project" value="TreeGrafter"/>
</dbReference>
<dbReference type="SUPFAM" id="SSF53850">
    <property type="entry name" value="Periplasmic binding protein-like II"/>
    <property type="match status" value="1"/>
</dbReference>
<dbReference type="EMBL" id="AZFY01000124">
    <property type="protein sequence ID" value="KRM03836.1"/>
    <property type="molecule type" value="Genomic_DNA"/>
</dbReference>
<keyword evidence="8" id="KW-1185">Reference proteome</keyword>
<keyword evidence="5" id="KW-0571">Peptide transport</keyword>
<dbReference type="PATRIC" id="fig|1423743.5.peg.1116"/>
<keyword evidence="4" id="KW-0732">Signal</keyword>
<evidence type="ECO:0000256" key="1">
    <source>
        <dbReference type="ARBA" id="ARBA00004196"/>
    </source>
</evidence>
<dbReference type="GO" id="GO:0015833">
    <property type="term" value="P:peptide transport"/>
    <property type="evidence" value="ECO:0007669"/>
    <property type="project" value="UniProtKB-KW"/>
</dbReference>
<dbReference type="Gene3D" id="3.10.105.10">
    <property type="entry name" value="Dipeptide-binding Protein, Domain 3"/>
    <property type="match status" value="1"/>
</dbReference>
<dbReference type="GO" id="GO:0043190">
    <property type="term" value="C:ATP-binding cassette (ABC) transporter complex"/>
    <property type="evidence" value="ECO:0007669"/>
    <property type="project" value="InterPro"/>
</dbReference>
<dbReference type="PANTHER" id="PTHR30290:SF10">
    <property type="entry name" value="PERIPLASMIC OLIGOPEPTIDE-BINDING PROTEIN-RELATED"/>
    <property type="match status" value="1"/>
</dbReference>